<name>A0A1W1CJ09_9ZZZZ</name>
<dbReference type="SUPFAM" id="SSF52821">
    <property type="entry name" value="Rhodanese/Cell cycle control phosphatase"/>
    <property type="match status" value="1"/>
</dbReference>
<dbReference type="CDD" id="cd00158">
    <property type="entry name" value="RHOD"/>
    <property type="match status" value="1"/>
</dbReference>
<feature type="domain" description="Rhodanese" evidence="1">
    <location>
        <begin position="99"/>
        <end position="211"/>
    </location>
</feature>
<gene>
    <name evidence="2" type="ORF">MNB_SV-12-229</name>
</gene>
<dbReference type="InterPro" id="IPR036873">
    <property type="entry name" value="Rhodanese-like_dom_sf"/>
</dbReference>
<reference evidence="2" key="1">
    <citation type="submission" date="2016-10" db="EMBL/GenBank/DDBJ databases">
        <authorList>
            <person name="de Groot N.N."/>
        </authorList>
    </citation>
    <scope>NUCLEOTIDE SEQUENCE</scope>
</reference>
<dbReference type="AlphaFoldDB" id="A0A1W1CJ09"/>
<dbReference type="SMART" id="SM00450">
    <property type="entry name" value="RHOD"/>
    <property type="match status" value="1"/>
</dbReference>
<dbReference type="Gene3D" id="3.40.250.10">
    <property type="entry name" value="Rhodanese-like domain"/>
    <property type="match status" value="1"/>
</dbReference>
<evidence type="ECO:0000259" key="1">
    <source>
        <dbReference type="PROSITE" id="PS50206"/>
    </source>
</evidence>
<dbReference type="EMBL" id="FPHE01000145">
    <property type="protein sequence ID" value="SFV65692.1"/>
    <property type="molecule type" value="Genomic_DNA"/>
</dbReference>
<dbReference type="InterPro" id="IPR001763">
    <property type="entry name" value="Rhodanese-like_dom"/>
</dbReference>
<protein>
    <recommendedName>
        <fullName evidence="1">Rhodanese domain-containing protein</fullName>
    </recommendedName>
</protein>
<proteinExistence type="predicted"/>
<sequence length="214" mass="23957">MKTRKFLLVGRLLSLSLLITTLSAVEVNIKKGLPFVDVDINGEAVRIERIQDTSNKLKNSYTKTSRPAPPFTIQPFEPIKGIETVTELDVIDFISKEVNDNTGLLVDARMPKWHQVGTIPGSINIPFSILSTKGENPFIGQIFELFGAKNSSGKWDFSEAQTVLIFDNGPWCQQGVRAMKNLVHLGYPKSKIKYYRGGMQYWQILGLTTLKPQG</sequence>
<dbReference type="PROSITE" id="PS50206">
    <property type="entry name" value="RHODANESE_3"/>
    <property type="match status" value="1"/>
</dbReference>
<accession>A0A1W1CJ09</accession>
<organism evidence="2">
    <name type="scientific">hydrothermal vent metagenome</name>
    <dbReference type="NCBI Taxonomy" id="652676"/>
    <lineage>
        <taxon>unclassified sequences</taxon>
        <taxon>metagenomes</taxon>
        <taxon>ecological metagenomes</taxon>
    </lineage>
</organism>
<dbReference type="Pfam" id="PF00581">
    <property type="entry name" value="Rhodanese"/>
    <property type="match status" value="1"/>
</dbReference>
<evidence type="ECO:0000313" key="2">
    <source>
        <dbReference type="EMBL" id="SFV65692.1"/>
    </source>
</evidence>